<dbReference type="SUPFAM" id="SSF160240">
    <property type="entry name" value="Cation efflux protein cytoplasmic domain-like"/>
    <property type="match status" value="1"/>
</dbReference>
<dbReference type="FunFam" id="1.20.1510.10:FF:000006">
    <property type="entry name" value="Divalent cation efflux transporter"/>
    <property type="match status" value="1"/>
</dbReference>
<evidence type="ECO:0000256" key="5">
    <source>
        <dbReference type="ARBA" id="ARBA00022989"/>
    </source>
</evidence>
<dbReference type="Gene3D" id="1.20.1510.10">
    <property type="entry name" value="Cation efflux protein transmembrane domain"/>
    <property type="match status" value="1"/>
</dbReference>
<evidence type="ECO:0000256" key="1">
    <source>
        <dbReference type="ARBA" id="ARBA00004141"/>
    </source>
</evidence>
<keyword evidence="3" id="KW-0813">Transport</keyword>
<feature type="domain" description="Cation efflux protein transmembrane" evidence="8">
    <location>
        <begin position="22"/>
        <end position="215"/>
    </location>
</feature>
<dbReference type="InterPro" id="IPR027470">
    <property type="entry name" value="Cation_efflux_CTD"/>
</dbReference>
<keyword evidence="5 7" id="KW-1133">Transmembrane helix</keyword>
<evidence type="ECO:0000256" key="6">
    <source>
        <dbReference type="ARBA" id="ARBA00023136"/>
    </source>
</evidence>
<dbReference type="NCBIfam" id="TIGR01297">
    <property type="entry name" value="CDF"/>
    <property type="match status" value="1"/>
</dbReference>
<dbReference type="RefSeq" id="WP_308453526.1">
    <property type="nucleotide sequence ID" value="NZ_JAJEQR010000020.1"/>
</dbReference>
<accession>A0AAE3EBN5</accession>
<keyword evidence="4 7" id="KW-0812">Transmembrane</keyword>
<sequence length="299" mass="32406">MKKKQDSVKPDNYQATAMRVSRISIAVNVGLSIFKLVAGILAHSGAMISDAIHSASDVLSTVGVMVGVHLAGKKSDLEHPYGHERMESIVSILLAVFLAAVGIGIGWSGLQDILSGEYNSLPVPGILAAAAAILSIVVKEWMYWFTRAAAKRINSPALMADAWHHRSDSLSSIGAFLGIMGARLGFPILDPLVSVIICLFILKAAYDIFMAAVNQMVDHSCDPKLESQIRESVMATDGVQAVDMLHTRMFGPRIYVDVEIAVDGNLLLKDAHQIAENVHDKLEQSFREIKHCMVHVNPA</sequence>
<dbReference type="InterPro" id="IPR036837">
    <property type="entry name" value="Cation_efflux_CTD_sf"/>
</dbReference>
<comment type="subcellular location">
    <subcellularLocation>
        <location evidence="1">Membrane</location>
        <topology evidence="1">Multi-pass membrane protein</topology>
    </subcellularLocation>
</comment>
<evidence type="ECO:0000256" key="2">
    <source>
        <dbReference type="ARBA" id="ARBA00008114"/>
    </source>
</evidence>
<keyword evidence="11" id="KW-1185">Reference proteome</keyword>
<keyword evidence="6 7" id="KW-0472">Membrane</keyword>
<comment type="similarity">
    <text evidence="2">Belongs to the cation diffusion facilitator (CDF) transporter (TC 2.A.4) family.</text>
</comment>
<feature type="transmembrane region" description="Helical" evidence="7">
    <location>
        <begin position="92"/>
        <end position="110"/>
    </location>
</feature>
<dbReference type="Pfam" id="PF16916">
    <property type="entry name" value="ZT_dimer"/>
    <property type="match status" value="1"/>
</dbReference>
<dbReference type="AlphaFoldDB" id="A0AAE3EBN5"/>
<dbReference type="Proteomes" id="UP001198182">
    <property type="component" value="Unassembled WGS sequence"/>
</dbReference>
<dbReference type="GO" id="GO:0016020">
    <property type="term" value="C:membrane"/>
    <property type="evidence" value="ECO:0007669"/>
    <property type="project" value="UniProtKB-SubCell"/>
</dbReference>
<evidence type="ECO:0000313" key="11">
    <source>
        <dbReference type="Proteomes" id="UP001198182"/>
    </source>
</evidence>
<dbReference type="InterPro" id="IPR002524">
    <property type="entry name" value="Cation_efflux"/>
</dbReference>
<name>A0AAE3EBN5_9FIRM</name>
<evidence type="ECO:0000313" key="10">
    <source>
        <dbReference type="EMBL" id="MCC2230990.1"/>
    </source>
</evidence>
<dbReference type="PANTHER" id="PTHR43840">
    <property type="entry name" value="MITOCHONDRIAL METAL TRANSPORTER 1-RELATED"/>
    <property type="match status" value="1"/>
</dbReference>
<proteinExistence type="inferred from homology"/>
<feature type="domain" description="Cation efflux protein cytoplasmic" evidence="9">
    <location>
        <begin position="223"/>
        <end position="298"/>
    </location>
</feature>
<evidence type="ECO:0000259" key="8">
    <source>
        <dbReference type="Pfam" id="PF01545"/>
    </source>
</evidence>
<feature type="transmembrane region" description="Helical" evidence="7">
    <location>
        <begin position="192"/>
        <end position="213"/>
    </location>
</feature>
<comment type="caution">
    <text evidence="10">The sequence shown here is derived from an EMBL/GenBank/DDBJ whole genome shotgun (WGS) entry which is preliminary data.</text>
</comment>
<dbReference type="GO" id="GO:0008324">
    <property type="term" value="F:monoatomic cation transmembrane transporter activity"/>
    <property type="evidence" value="ECO:0007669"/>
    <property type="project" value="InterPro"/>
</dbReference>
<dbReference type="Gene3D" id="3.30.70.1350">
    <property type="entry name" value="Cation efflux protein, cytoplasmic domain"/>
    <property type="match status" value="1"/>
</dbReference>
<evidence type="ECO:0000256" key="7">
    <source>
        <dbReference type="SAM" id="Phobius"/>
    </source>
</evidence>
<gene>
    <name evidence="10" type="ORF">LKD81_08260</name>
</gene>
<feature type="transmembrane region" description="Helical" evidence="7">
    <location>
        <begin position="122"/>
        <end position="146"/>
    </location>
</feature>
<evidence type="ECO:0000256" key="3">
    <source>
        <dbReference type="ARBA" id="ARBA00022448"/>
    </source>
</evidence>
<evidence type="ECO:0000259" key="9">
    <source>
        <dbReference type="Pfam" id="PF16916"/>
    </source>
</evidence>
<dbReference type="EMBL" id="JAJEQR010000020">
    <property type="protein sequence ID" value="MCC2230990.1"/>
    <property type="molecule type" value="Genomic_DNA"/>
</dbReference>
<dbReference type="SUPFAM" id="SSF161111">
    <property type="entry name" value="Cation efflux protein transmembrane domain-like"/>
    <property type="match status" value="1"/>
</dbReference>
<dbReference type="InterPro" id="IPR027469">
    <property type="entry name" value="Cation_efflux_TMD_sf"/>
</dbReference>
<evidence type="ECO:0000256" key="4">
    <source>
        <dbReference type="ARBA" id="ARBA00022692"/>
    </source>
</evidence>
<feature type="transmembrane region" description="Helical" evidence="7">
    <location>
        <begin position="20"/>
        <end position="45"/>
    </location>
</feature>
<organism evidence="10 11">
    <name type="scientific">Hominifimenecus microfluidus</name>
    <dbReference type="NCBI Taxonomy" id="2885348"/>
    <lineage>
        <taxon>Bacteria</taxon>
        <taxon>Bacillati</taxon>
        <taxon>Bacillota</taxon>
        <taxon>Clostridia</taxon>
        <taxon>Lachnospirales</taxon>
        <taxon>Lachnospiraceae</taxon>
        <taxon>Hominifimenecus</taxon>
    </lineage>
</organism>
<dbReference type="InterPro" id="IPR050291">
    <property type="entry name" value="CDF_Transporter"/>
</dbReference>
<dbReference type="PANTHER" id="PTHR43840:SF15">
    <property type="entry name" value="MITOCHONDRIAL METAL TRANSPORTER 1-RELATED"/>
    <property type="match status" value="1"/>
</dbReference>
<protein>
    <submittedName>
        <fullName evidence="10">Cation diffusion facilitator family transporter</fullName>
    </submittedName>
</protein>
<reference evidence="10" key="1">
    <citation type="submission" date="2021-10" db="EMBL/GenBank/DDBJ databases">
        <title>Anaerobic single-cell dispensing facilitates the cultivation of human gut bacteria.</title>
        <authorList>
            <person name="Afrizal A."/>
        </authorList>
    </citation>
    <scope>NUCLEOTIDE SEQUENCE</scope>
    <source>
        <strain evidence="10">CLA-AA-H215</strain>
    </source>
</reference>
<dbReference type="Pfam" id="PF01545">
    <property type="entry name" value="Cation_efflux"/>
    <property type="match status" value="1"/>
</dbReference>
<dbReference type="InterPro" id="IPR058533">
    <property type="entry name" value="Cation_efflux_TM"/>
</dbReference>